<dbReference type="PANTHER" id="PTHR48100">
    <property type="entry name" value="BROAD-SPECIFICITY PHOSPHATASE YOR283W-RELATED"/>
    <property type="match status" value="1"/>
</dbReference>
<keyword evidence="4" id="KW-1185">Reference proteome</keyword>
<comment type="caution">
    <text evidence="1">The sequence shown here is derived from an EMBL/GenBank/DDBJ whole genome shotgun (WGS) entry which is preliminary data.</text>
</comment>
<dbReference type="OrthoDB" id="9781415at2"/>
<evidence type="ECO:0000313" key="2">
    <source>
        <dbReference type="EMBL" id="MSC33279.1"/>
    </source>
</evidence>
<dbReference type="GO" id="GO:0016791">
    <property type="term" value="F:phosphatase activity"/>
    <property type="evidence" value="ECO:0007669"/>
    <property type="project" value="TreeGrafter"/>
</dbReference>
<dbReference type="SUPFAM" id="SSF53254">
    <property type="entry name" value="Phosphoglycerate mutase-like"/>
    <property type="match status" value="1"/>
</dbReference>
<dbReference type="InterPro" id="IPR050275">
    <property type="entry name" value="PGM_Phosphatase"/>
</dbReference>
<dbReference type="Pfam" id="PF00300">
    <property type="entry name" value="His_Phos_1"/>
    <property type="match status" value="1"/>
</dbReference>
<dbReference type="SMART" id="SM00855">
    <property type="entry name" value="PGAM"/>
    <property type="match status" value="1"/>
</dbReference>
<evidence type="ECO:0000313" key="4">
    <source>
        <dbReference type="Proteomes" id="UP000480929"/>
    </source>
</evidence>
<gene>
    <name evidence="2" type="ORF">GKD88_09120</name>
    <name evidence="1" type="ORF">GKE08_07570</name>
</gene>
<evidence type="ECO:0000313" key="1">
    <source>
        <dbReference type="EMBL" id="MSA89182.1"/>
    </source>
</evidence>
<reference evidence="3 4" key="1">
    <citation type="journal article" date="2019" name="Nat. Med.">
        <title>A library of human gut bacterial isolates paired with longitudinal multiomics data enables mechanistic microbiome research.</title>
        <authorList>
            <person name="Poyet M."/>
            <person name="Groussin M."/>
            <person name="Gibbons S.M."/>
            <person name="Avila-Pacheco J."/>
            <person name="Jiang X."/>
            <person name="Kearney S.M."/>
            <person name="Perrotta A.R."/>
            <person name="Berdy B."/>
            <person name="Zhao S."/>
            <person name="Lieberman T.D."/>
            <person name="Swanson P.K."/>
            <person name="Smith M."/>
            <person name="Roesemann S."/>
            <person name="Alexander J.E."/>
            <person name="Rich S.A."/>
            <person name="Livny J."/>
            <person name="Vlamakis H."/>
            <person name="Clish C."/>
            <person name="Bullock K."/>
            <person name="Deik A."/>
            <person name="Scott J."/>
            <person name="Pierce K.A."/>
            <person name="Xavier R.J."/>
            <person name="Alm E.J."/>
        </authorList>
    </citation>
    <scope>NUCLEOTIDE SEQUENCE [LARGE SCALE GENOMIC DNA]</scope>
    <source>
        <strain evidence="1 3">BIOML-A4</strain>
        <strain evidence="2 4">BIOML-A5</strain>
    </source>
</reference>
<organism evidence="1 3">
    <name type="scientific">Holdemania massiliensis</name>
    <dbReference type="NCBI Taxonomy" id="1468449"/>
    <lineage>
        <taxon>Bacteria</taxon>
        <taxon>Bacillati</taxon>
        <taxon>Bacillota</taxon>
        <taxon>Erysipelotrichia</taxon>
        <taxon>Erysipelotrichales</taxon>
        <taxon>Erysipelotrichaceae</taxon>
        <taxon>Holdemania</taxon>
    </lineage>
</organism>
<dbReference type="EMBL" id="WKPI01000014">
    <property type="protein sequence ID" value="MSC33279.1"/>
    <property type="molecule type" value="Genomic_DNA"/>
</dbReference>
<evidence type="ECO:0000313" key="3">
    <source>
        <dbReference type="Proteomes" id="UP000433575"/>
    </source>
</evidence>
<sequence>MIYFIRHGQADYSEKDSKIYQGFGNHMAPLSPRGIQEIEETAADPRLHQAKLILSSPYVRALQSAAILSRRLQLPLQVETDLHEWLADKRYHYLSEEQAARHYKEFVTYKGFYPDKSEKNWESIPAMRQRVLHVLARCRSVSPIIVVCHGLLIQSLCGHHPQNGEIVEFSLSSDNMD</sequence>
<dbReference type="GO" id="GO:0005737">
    <property type="term" value="C:cytoplasm"/>
    <property type="evidence" value="ECO:0007669"/>
    <property type="project" value="TreeGrafter"/>
</dbReference>
<name>A0A6N7S671_9FIRM</name>
<dbReference type="Gene3D" id="3.40.50.1240">
    <property type="entry name" value="Phosphoglycerate mutase-like"/>
    <property type="match status" value="1"/>
</dbReference>
<dbReference type="Proteomes" id="UP000480929">
    <property type="component" value="Unassembled WGS sequence"/>
</dbReference>
<dbReference type="CDD" id="cd07067">
    <property type="entry name" value="HP_PGM_like"/>
    <property type="match status" value="1"/>
</dbReference>
<dbReference type="RefSeq" id="WP_154238532.1">
    <property type="nucleotide sequence ID" value="NZ_AP031450.1"/>
</dbReference>
<dbReference type="Proteomes" id="UP000433575">
    <property type="component" value="Unassembled WGS sequence"/>
</dbReference>
<proteinExistence type="predicted"/>
<accession>A0A6N7S671</accession>
<protein>
    <submittedName>
        <fullName evidence="1">Histidine phosphatase family protein</fullName>
    </submittedName>
</protein>
<dbReference type="AlphaFoldDB" id="A0A6N7S671"/>
<dbReference type="EMBL" id="WKPJ01000009">
    <property type="protein sequence ID" value="MSA89182.1"/>
    <property type="molecule type" value="Genomic_DNA"/>
</dbReference>
<dbReference type="PANTHER" id="PTHR48100:SF59">
    <property type="entry name" value="ADENOSYLCOBALAMIN_ALPHA-RIBAZOLE PHOSPHATASE"/>
    <property type="match status" value="1"/>
</dbReference>
<dbReference type="InterPro" id="IPR029033">
    <property type="entry name" value="His_PPase_superfam"/>
</dbReference>
<dbReference type="InterPro" id="IPR013078">
    <property type="entry name" value="His_Pase_superF_clade-1"/>
</dbReference>